<evidence type="ECO:0000259" key="1">
    <source>
        <dbReference type="Pfam" id="PF12697"/>
    </source>
</evidence>
<dbReference type="RefSeq" id="WP_124963194.1">
    <property type="nucleotide sequence ID" value="NZ_RRAZ01000002.1"/>
</dbReference>
<protein>
    <submittedName>
        <fullName evidence="2">Alpha/beta hydrolase</fullName>
    </submittedName>
</protein>
<name>A0A3P3DVT0_9RHOB</name>
<gene>
    <name evidence="2" type="ORF">EG244_01260</name>
</gene>
<dbReference type="EMBL" id="RRAZ01000002">
    <property type="protein sequence ID" value="RRH78104.1"/>
    <property type="molecule type" value="Genomic_DNA"/>
</dbReference>
<sequence length="248" mass="26000">MSERRFLLLHGWSLRGEAMAPLADRLAGHGVAECPDLPGHGPGDYPPTLDGAEAMLGDLLRDGAPRVLVGWSMGALIGWRYLARHPQAPVTAMISLDMSPRPLPAPGWGFAMGAEPGPLLSRAARYRSHWQSAAPAIAQGIFAPGAAARAAEVLPLIAAQSGPVMAALWLEILAQDLREDMSRITVPQIFIHGAQSQVCPAACAMWLAQKSPAGQGVILPGVGHAPHLEAPSDTAAAILTALEALPLR</sequence>
<keyword evidence="3" id="KW-1185">Reference proteome</keyword>
<accession>A0A3P3DVT0</accession>
<dbReference type="Proteomes" id="UP000282125">
    <property type="component" value="Unassembled WGS sequence"/>
</dbReference>
<proteinExistence type="predicted"/>
<organism evidence="2 3">
    <name type="scientific">Falsigemmobacter faecalis</name>
    <dbReference type="NCBI Taxonomy" id="2488730"/>
    <lineage>
        <taxon>Bacteria</taxon>
        <taxon>Pseudomonadati</taxon>
        <taxon>Pseudomonadota</taxon>
        <taxon>Alphaproteobacteria</taxon>
        <taxon>Rhodobacterales</taxon>
        <taxon>Paracoccaceae</taxon>
        <taxon>Falsigemmobacter</taxon>
    </lineage>
</organism>
<dbReference type="SUPFAM" id="SSF53474">
    <property type="entry name" value="alpha/beta-Hydrolases"/>
    <property type="match status" value="1"/>
</dbReference>
<dbReference type="InterPro" id="IPR029058">
    <property type="entry name" value="AB_hydrolase_fold"/>
</dbReference>
<comment type="caution">
    <text evidence="2">The sequence shown here is derived from an EMBL/GenBank/DDBJ whole genome shotgun (WGS) entry which is preliminary data.</text>
</comment>
<evidence type="ECO:0000313" key="2">
    <source>
        <dbReference type="EMBL" id="RRH78104.1"/>
    </source>
</evidence>
<dbReference type="InterPro" id="IPR050228">
    <property type="entry name" value="Carboxylesterase_BioH"/>
</dbReference>
<dbReference type="PANTHER" id="PTHR43194:SF2">
    <property type="entry name" value="PEROXISOMAL MEMBRANE PROTEIN LPX1"/>
    <property type="match status" value="1"/>
</dbReference>
<keyword evidence="2" id="KW-0378">Hydrolase</keyword>
<dbReference type="PANTHER" id="PTHR43194">
    <property type="entry name" value="HYDROLASE ALPHA/BETA FOLD FAMILY"/>
    <property type="match status" value="1"/>
</dbReference>
<reference evidence="2 3" key="1">
    <citation type="submission" date="2018-11" db="EMBL/GenBank/DDBJ databases">
        <title>Gemmobacter sp. nov., YIM 102744-1 draft genome.</title>
        <authorList>
            <person name="Li G."/>
            <person name="Jiang Y."/>
        </authorList>
    </citation>
    <scope>NUCLEOTIDE SEQUENCE [LARGE SCALE GENOMIC DNA]</scope>
    <source>
        <strain evidence="2 3">YIM 102744-1</strain>
    </source>
</reference>
<dbReference type="OrthoDB" id="9779853at2"/>
<dbReference type="InterPro" id="IPR000073">
    <property type="entry name" value="AB_hydrolase_1"/>
</dbReference>
<feature type="domain" description="AB hydrolase-1" evidence="1">
    <location>
        <begin position="6"/>
        <end position="237"/>
    </location>
</feature>
<dbReference type="GO" id="GO:0016787">
    <property type="term" value="F:hydrolase activity"/>
    <property type="evidence" value="ECO:0007669"/>
    <property type="project" value="UniProtKB-KW"/>
</dbReference>
<dbReference type="Gene3D" id="3.40.50.1820">
    <property type="entry name" value="alpha/beta hydrolase"/>
    <property type="match status" value="1"/>
</dbReference>
<dbReference type="AlphaFoldDB" id="A0A3P3DVT0"/>
<evidence type="ECO:0000313" key="3">
    <source>
        <dbReference type="Proteomes" id="UP000282125"/>
    </source>
</evidence>
<dbReference type="Pfam" id="PF12697">
    <property type="entry name" value="Abhydrolase_6"/>
    <property type="match status" value="1"/>
</dbReference>